<sequence>MKFGEELISKIFEPWRVSYIDYNRLKVDFKSRQQDHQWTYTDEIEFRALLQCELDKVYGFVSLRVHDLKRRIEVCQRSLDNLNQNSDGSQYGRIDDDLTEILLDVNDISRFTQLNWTGFRKILKKHDRWTGINMTGSFMTSLQEKPLDNQRFDALFVSVSRLHDLCRLRGKARGGNSAAGEDQTAFERATAKYWIHPDNISEVQAVILLHLPVLIFDQNKPYEEADSAVSSVYFDNNEFDLYSERLQRLDAAEAIRFRWYGNEQAKDIYIERKTHHAPWMNGHSVKDRFRLKEPQVNEFMQGTYTADMLADDRRRKGKLDEVAIENHHFIASGIQQSIRERRLRPMCRVFYNRTAFQLPGDQRLRLSLDCNMTFIREDHLDGEQRRKTDNWRRTDVGIDYPFRRVLEKDVIRFPYAVLETKLQTHLGQETPEWLNLLLSSHLVHEVPNFSKYLHGAAMLYNHLTPVLPWWLSEMNVDIRKQPTISCGLTRSKSLRPLVNGRRRASLEKDYLSAVAASAAAAATQAASTVAKNTHASPSVRIDLTGSESDDQLSGDTYGGYGTKEKDTKSKAAFVVNKFVHKIASQKRHFRNTWQSRKKNQDVESRPIRPVIPMKKIEPKAFFANERTFISWLQFCALLLTVALNLLNYGDHISRTVGAIFLVIAAVLAIYAQIRFQYRAWQLRNHNTARYDDVWGPLALCILLVAALIVNFYLRFSQDSAPSHPVNHA</sequence>
<dbReference type="InterPro" id="IPR042267">
    <property type="entry name" value="VTC_sf"/>
</dbReference>
<evidence type="ECO:0000256" key="1">
    <source>
        <dbReference type="ARBA" id="ARBA00004128"/>
    </source>
</evidence>
<dbReference type="Gene3D" id="3.20.100.30">
    <property type="entry name" value="VTC, catalytic tunnel domain"/>
    <property type="match status" value="1"/>
</dbReference>
<dbReference type="EMBL" id="JAEPRA010000003">
    <property type="protein sequence ID" value="KAG2187296.1"/>
    <property type="molecule type" value="Genomic_DNA"/>
</dbReference>
<accession>A0A8H7UIM8</accession>
<name>A0A8H7UIM8_9FUNG</name>
<keyword evidence="2" id="KW-0926">Vacuole</keyword>
<evidence type="ECO:0000256" key="3">
    <source>
        <dbReference type="ARBA" id="ARBA00022692"/>
    </source>
</evidence>
<evidence type="ECO:0000313" key="9">
    <source>
        <dbReference type="Proteomes" id="UP000612746"/>
    </source>
</evidence>
<keyword evidence="4 6" id="KW-1133">Transmembrane helix</keyword>
<feature type="domain" description="SPX" evidence="7">
    <location>
        <begin position="1"/>
        <end position="140"/>
    </location>
</feature>
<dbReference type="InterPro" id="IPR018966">
    <property type="entry name" value="VTC_domain"/>
</dbReference>
<dbReference type="Pfam" id="PF02656">
    <property type="entry name" value="DUF202"/>
    <property type="match status" value="1"/>
</dbReference>
<dbReference type="OrthoDB" id="6493944at2759"/>
<feature type="transmembrane region" description="Helical" evidence="6">
    <location>
        <begin position="628"/>
        <end position="648"/>
    </location>
</feature>
<proteinExistence type="predicted"/>
<dbReference type="CDD" id="cd14480">
    <property type="entry name" value="SPX_VTC2_like"/>
    <property type="match status" value="1"/>
</dbReference>
<dbReference type="PROSITE" id="PS51382">
    <property type="entry name" value="SPX"/>
    <property type="match status" value="1"/>
</dbReference>
<dbReference type="Proteomes" id="UP000612746">
    <property type="component" value="Unassembled WGS sequence"/>
</dbReference>
<dbReference type="GO" id="GO:0000329">
    <property type="term" value="C:fungal-type vacuole membrane"/>
    <property type="evidence" value="ECO:0007669"/>
    <property type="project" value="TreeGrafter"/>
</dbReference>
<feature type="transmembrane region" description="Helical" evidence="6">
    <location>
        <begin position="655"/>
        <end position="673"/>
    </location>
</feature>
<dbReference type="InterPro" id="IPR051572">
    <property type="entry name" value="VTC_Complex_Subunit"/>
</dbReference>
<dbReference type="GO" id="GO:0006799">
    <property type="term" value="P:polyphosphate biosynthetic process"/>
    <property type="evidence" value="ECO:0007669"/>
    <property type="project" value="UniProtKB-ARBA"/>
</dbReference>
<dbReference type="PANTHER" id="PTHR46140">
    <property type="entry name" value="VACUOLAR TRANSPORTER CHAPERONE 1-RELATED"/>
    <property type="match status" value="1"/>
</dbReference>
<comment type="subcellular location">
    <subcellularLocation>
        <location evidence="1">Vacuole membrane</location>
        <topology evidence="1">Multi-pass membrane protein</topology>
    </subcellularLocation>
</comment>
<keyword evidence="5 6" id="KW-0472">Membrane</keyword>
<protein>
    <recommendedName>
        <fullName evidence="7">SPX domain-containing protein</fullName>
    </recommendedName>
</protein>
<gene>
    <name evidence="8" type="ORF">INT44_004981</name>
</gene>
<dbReference type="InterPro" id="IPR003807">
    <property type="entry name" value="DUF202"/>
</dbReference>
<reference evidence="8" key="1">
    <citation type="submission" date="2020-12" db="EMBL/GenBank/DDBJ databases">
        <title>Metabolic potential, ecology and presence of endohyphal bacteria is reflected in genomic diversity of Mucoromycotina.</title>
        <authorList>
            <person name="Muszewska A."/>
            <person name="Okrasinska A."/>
            <person name="Steczkiewicz K."/>
            <person name="Drgas O."/>
            <person name="Orlowska M."/>
            <person name="Perlinska-Lenart U."/>
            <person name="Aleksandrzak-Piekarczyk T."/>
            <person name="Szatraj K."/>
            <person name="Zielenkiewicz U."/>
            <person name="Pilsyk S."/>
            <person name="Malc E."/>
            <person name="Mieczkowski P."/>
            <person name="Kruszewska J.S."/>
            <person name="Biernat P."/>
            <person name="Pawlowska J."/>
        </authorList>
    </citation>
    <scope>NUCLEOTIDE SEQUENCE</scope>
    <source>
        <strain evidence="8">WA0000051536</strain>
    </source>
</reference>
<dbReference type="InterPro" id="IPR004331">
    <property type="entry name" value="SPX_dom"/>
</dbReference>
<evidence type="ECO:0000259" key="7">
    <source>
        <dbReference type="PROSITE" id="PS51382"/>
    </source>
</evidence>
<feature type="transmembrane region" description="Helical" evidence="6">
    <location>
        <begin position="693"/>
        <end position="713"/>
    </location>
</feature>
<evidence type="ECO:0000313" key="8">
    <source>
        <dbReference type="EMBL" id="KAG2187296.1"/>
    </source>
</evidence>
<organism evidence="8 9">
    <name type="scientific">Umbelopsis vinacea</name>
    <dbReference type="NCBI Taxonomy" id="44442"/>
    <lineage>
        <taxon>Eukaryota</taxon>
        <taxon>Fungi</taxon>
        <taxon>Fungi incertae sedis</taxon>
        <taxon>Mucoromycota</taxon>
        <taxon>Mucoromycotina</taxon>
        <taxon>Umbelopsidomycetes</taxon>
        <taxon>Umbelopsidales</taxon>
        <taxon>Umbelopsidaceae</taxon>
        <taxon>Umbelopsis</taxon>
    </lineage>
</organism>
<dbReference type="AlphaFoldDB" id="A0A8H7UIM8"/>
<dbReference type="CDD" id="cd07751">
    <property type="entry name" value="PolyPPase_VTC4_like"/>
    <property type="match status" value="1"/>
</dbReference>
<evidence type="ECO:0000256" key="2">
    <source>
        <dbReference type="ARBA" id="ARBA00022554"/>
    </source>
</evidence>
<dbReference type="PANTHER" id="PTHR46140:SF1">
    <property type="entry name" value="VACUOLAR TRANSPORTER CHAPERONE COMPLEX SUBUNIT 4-RELATED"/>
    <property type="match status" value="1"/>
</dbReference>
<dbReference type="Pfam" id="PF09359">
    <property type="entry name" value="VTC"/>
    <property type="match status" value="1"/>
</dbReference>
<dbReference type="GO" id="GO:0033254">
    <property type="term" value="C:vacuolar transporter chaperone complex"/>
    <property type="evidence" value="ECO:0007669"/>
    <property type="project" value="TreeGrafter"/>
</dbReference>
<keyword evidence="3 6" id="KW-0812">Transmembrane</keyword>
<evidence type="ECO:0000256" key="4">
    <source>
        <dbReference type="ARBA" id="ARBA00022989"/>
    </source>
</evidence>
<evidence type="ECO:0000256" key="6">
    <source>
        <dbReference type="SAM" id="Phobius"/>
    </source>
</evidence>
<comment type="caution">
    <text evidence="8">The sequence shown here is derived from an EMBL/GenBank/DDBJ whole genome shotgun (WGS) entry which is preliminary data.</text>
</comment>
<keyword evidence="9" id="KW-1185">Reference proteome</keyword>
<evidence type="ECO:0000256" key="5">
    <source>
        <dbReference type="ARBA" id="ARBA00023136"/>
    </source>
</evidence>